<evidence type="ECO:0000313" key="3">
    <source>
        <dbReference type="EMBL" id="MCF1714460.1"/>
    </source>
</evidence>
<gene>
    <name evidence="3" type="ORF">L0U88_07455</name>
</gene>
<dbReference type="PANTHER" id="PTHR33371">
    <property type="entry name" value="INTERMEMBRANE PHOSPHOLIPID TRANSPORT SYSTEM BINDING PROTEIN MLAD-RELATED"/>
    <property type="match status" value="1"/>
</dbReference>
<keyword evidence="1" id="KW-0812">Transmembrane</keyword>
<accession>A0ABS9BGM6</accession>
<feature type="domain" description="Mce/MlaD" evidence="2">
    <location>
        <begin position="42"/>
        <end position="117"/>
    </location>
</feature>
<dbReference type="PANTHER" id="PTHR33371:SF4">
    <property type="entry name" value="INTERMEMBRANE PHOSPHOLIPID TRANSPORT SYSTEM BINDING PROTEIN MLAD"/>
    <property type="match status" value="1"/>
</dbReference>
<sequence>MQNKRTNLIKLGLFTISGLLFLVLSLYLIGRNQQLFRASILVKTYFRHAGGVVPGNNVRYAGIQAGTVKSVKLINDTTIQLELLIDKEASKHILKNSLASIGTEGLIGNRVVNLLPGDGPAEPIQEGDEIATKKNLDTDAMLETLSVTNQNAAVLSAELVQTISRFNNSSAVWKLLEDSSLAVSIKASLNNIEQASVSTKQLTAELNQVIHDLKQERGLVQHLIYDTVMSGQLERTLAQLEQTSQQTVTMTQKVNDLISGVQNEIKEGKGPANAILSDTSMTGSLHRSLSNIEKSTATFNENMTALQHNFLFRGYFRKKEKKAAKEKSN</sequence>
<comment type="caution">
    <text evidence="3">The sequence shown here is derived from an EMBL/GenBank/DDBJ whole genome shotgun (WGS) entry which is preliminary data.</text>
</comment>
<evidence type="ECO:0000259" key="2">
    <source>
        <dbReference type="Pfam" id="PF02470"/>
    </source>
</evidence>
<evidence type="ECO:0000313" key="4">
    <source>
        <dbReference type="Proteomes" id="UP001200145"/>
    </source>
</evidence>
<organism evidence="3 4">
    <name type="scientific">Flavihumibacter fluminis</name>
    <dbReference type="NCBI Taxonomy" id="2909236"/>
    <lineage>
        <taxon>Bacteria</taxon>
        <taxon>Pseudomonadati</taxon>
        <taxon>Bacteroidota</taxon>
        <taxon>Chitinophagia</taxon>
        <taxon>Chitinophagales</taxon>
        <taxon>Chitinophagaceae</taxon>
        <taxon>Flavihumibacter</taxon>
    </lineage>
</organism>
<dbReference type="InterPro" id="IPR052336">
    <property type="entry name" value="MlaD_Phospholipid_Transporter"/>
</dbReference>
<name>A0ABS9BGM6_9BACT</name>
<reference evidence="3 4" key="1">
    <citation type="submission" date="2022-01" db="EMBL/GenBank/DDBJ databases">
        <title>Flavihumibacter sp. nov., isolated from sediment of a river.</title>
        <authorList>
            <person name="Liu H."/>
        </authorList>
    </citation>
    <scope>NUCLEOTIDE SEQUENCE [LARGE SCALE GENOMIC DNA]</scope>
    <source>
        <strain evidence="3 4">RY-1</strain>
    </source>
</reference>
<keyword evidence="4" id="KW-1185">Reference proteome</keyword>
<evidence type="ECO:0000256" key="1">
    <source>
        <dbReference type="SAM" id="Phobius"/>
    </source>
</evidence>
<dbReference type="InterPro" id="IPR003399">
    <property type="entry name" value="Mce/MlaD"/>
</dbReference>
<keyword evidence="1" id="KW-1133">Transmembrane helix</keyword>
<protein>
    <submittedName>
        <fullName evidence="3">MlaD family protein</fullName>
    </submittedName>
</protein>
<dbReference type="Proteomes" id="UP001200145">
    <property type="component" value="Unassembled WGS sequence"/>
</dbReference>
<dbReference type="Pfam" id="PF02470">
    <property type="entry name" value="MlaD"/>
    <property type="match status" value="1"/>
</dbReference>
<feature type="transmembrane region" description="Helical" evidence="1">
    <location>
        <begin position="12"/>
        <end position="30"/>
    </location>
</feature>
<proteinExistence type="predicted"/>
<keyword evidence="1" id="KW-0472">Membrane</keyword>
<dbReference type="RefSeq" id="WP_234865158.1">
    <property type="nucleotide sequence ID" value="NZ_JAKEVY010000002.1"/>
</dbReference>
<dbReference type="EMBL" id="JAKEVY010000002">
    <property type="protein sequence ID" value="MCF1714460.1"/>
    <property type="molecule type" value="Genomic_DNA"/>
</dbReference>